<evidence type="ECO:0000313" key="2">
    <source>
        <dbReference type="Ensembl" id="ENSCMIP00000004951.1"/>
    </source>
</evidence>
<name>A0A4W3GN89_CALMI</name>
<dbReference type="GeneTree" id="ENSGT00390000011031"/>
<sequence>MEQHPERTKTPAFLADLGKPTLRGIKKCPKCGTFNGTRGLSCKNKSCDAVFRDGARKQPPSVEAVRVVTGSASQVYSVRLRDRGPDYRGFAELCTTEGMGVTDGGFLTHVTGRCFVPSCFKGSPHAATDSQCKHIKLAAQCQAEATPHTLKSSVLNSLQVPAETKQAIWTLATESSGPLVQRITKSIMVVKCKASQKHNLGFLHVSFHEKSRTKGATERKFYCSCQAFRAGRTGPSGQDPPRRCLHFYACVCAFASDEKLGQEFSHFVNFDSADRCRNPGECHKPTATFLFQSPSYIPISPLLTLQDSTSNKFRKTGNKKQSVSATVKRPAGNQSIDESQVTLTFQDWLASVSERINQTMHYQFDGKPEPLVFHVPQVFFDCLQQRISLGSRKKRLPNSTTGFVRKDALPLGTFSKYTWQITNVLQVKQIFDTPEMPLEVTRSFTENRDGTYQLFKCPKVQVESIADAYTRGEKPPAIRPLELKTFLKVGEFMRCLCIPVSSPSHKVVNNNDPPIRYSA</sequence>
<organism evidence="2 3">
    <name type="scientific">Callorhinchus milii</name>
    <name type="common">Ghost shark</name>
    <dbReference type="NCBI Taxonomy" id="7868"/>
    <lineage>
        <taxon>Eukaryota</taxon>
        <taxon>Metazoa</taxon>
        <taxon>Chordata</taxon>
        <taxon>Craniata</taxon>
        <taxon>Vertebrata</taxon>
        <taxon>Chondrichthyes</taxon>
        <taxon>Holocephali</taxon>
        <taxon>Chimaeriformes</taxon>
        <taxon>Callorhinchidae</taxon>
        <taxon>Callorhinchus</taxon>
    </lineage>
</organism>
<dbReference type="InParanoid" id="A0A4W3GN89"/>
<accession>A0A4W3GN89</accession>
<dbReference type="STRING" id="7868.ENSCMIP00000004951"/>
<dbReference type="PANTHER" id="PTHR13518">
    <property type="entry name" value="PUTATIVE TREBLE-CLEF ZINC-FINGER C2ORF42 FAMILY MEMBER"/>
    <property type="match status" value="1"/>
</dbReference>
<dbReference type="Ensembl" id="ENSCMIT00000005132.1">
    <property type="protein sequence ID" value="ENSCMIP00000004951.1"/>
    <property type="gene ID" value="ENSCMIG00000002937.1"/>
</dbReference>
<reference evidence="3" key="3">
    <citation type="journal article" date="2014" name="Nature">
        <title>Elephant shark genome provides unique insights into gnathostome evolution.</title>
        <authorList>
            <consortium name="International Elephant Shark Genome Sequencing Consortium"/>
            <person name="Venkatesh B."/>
            <person name="Lee A.P."/>
            <person name="Ravi V."/>
            <person name="Maurya A.K."/>
            <person name="Lian M.M."/>
            <person name="Swann J.B."/>
            <person name="Ohta Y."/>
            <person name="Flajnik M.F."/>
            <person name="Sutoh Y."/>
            <person name="Kasahara M."/>
            <person name="Hoon S."/>
            <person name="Gangu V."/>
            <person name="Roy S.W."/>
            <person name="Irimia M."/>
            <person name="Korzh V."/>
            <person name="Kondrychyn I."/>
            <person name="Lim Z.W."/>
            <person name="Tay B.H."/>
            <person name="Tohari S."/>
            <person name="Kong K.W."/>
            <person name="Ho S."/>
            <person name="Lorente-Galdos B."/>
            <person name="Quilez J."/>
            <person name="Marques-Bonet T."/>
            <person name="Raney B.J."/>
            <person name="Ingham P.W."/>
            <person name="Tay A."/>
            <person name="Hillier L.W."/>
            <person name="Minx P."/>
            <person name="Boehm T."/>
            <person name="Wilson R.K."/>
            <person name="Brenner S."/>
            <person name="Warren W.C."/>
        </authorList>
    </citation>
    <scope>NUCLEOTIDE SEQUENCE [LARGE SCALE GENOMIC DNA]</scope>
</reference>
<protein>
    <submittedName>
        <fullName evidence="2">Chromosome 2 open reading frame 42</fullName>
    </submittedName>
</protein>
<proteinExistence type="predicted"/>
<dbReference type="OMA" id="FWMPSQL"/>
<gene>
    <name evidence="2" type="primary">cunh2orf42</name>
</gene>
<reference evidence="3" key="2">
    <citation type="journal article" date="2007" name="PLoS Biol.">
        <title>Survey sequencing and comparative analysis of the elephant shark (Callorhinchus milii) genome.</title>
        <authorList>
            <person name="Venkatesh B."/>
            <person name="Kirkness E.F."/>
            <person name="Loh Y.H."/>
            <person name="Halpern A.L."/>
            <person name="Lee A.P."/>
            <person name="Johnson J."/>
            <person name="Dandona N."/>
            <person name="Viswanathan L.D."/>
            <person name="Tay A."/>
            <person name="Venter J.C."/>
            <person name="Strausberg R.L."/>
            <person name="Brenner S."/>
        </authorList>
    </citation>
    <scope>NUCLEOTIDE SEQUENCE [LARGE SCALE GENOMIC DNA]</scope>
</reference>
<reference evidence="3" key="1">
    <citation type="journal article" date="2006" name="Science">
        <title>Ancient noncoding elements conserved in the human genome.</title>
        <authorList>
            <person name="Venkatesh B."/>
            <person name="Kirkness E.F."/>
            <person name="Loh Y.H."/>
            <person name="Halpern A.L."/>
            <person name="Lee A.P."/>
            <person name="Johnson J."/>
            <person name="Dandona N."/>
            <person name="Viswanathan L.D."/>
            <person name="Tay A."/>
            <person name="Venter J.C."/>
            <person name="Strausberg R.L."/>
            <person name="Brenner S."/>
        </authorList>
    </citation>
    <scope>NUCLEOTIDE SEQUENCE [LARGE SCALE GENOMIC DNA]</scope>
</reference>
<feature type="domain" description="Putative treble-clef zinc-finger" evidence="1">
    <location>
        <begin position="16"/>
        <end position="56"/>
    </location>
</feature>
<dbReference type="Proteomes" id="UP000314986">
    <property type="component" value="Unassembled WGS sequence"/>
</dbReference>
<dbReference type="InterPro" id="IPR026049">
    <property type="entry name" value="C2orf42"/>
</dbReference>
<reference evidence="2" key="4">
    <citation type="submission" date="2025-08" db="UniProtKB">
        <authorList>
            <consortium name="Ensembl"/>
        </authorList>
    </citation>
    <scope>IDENTIFICATION</scope>
</reference>
<dbReference type="PANTHER" id="PTHR13518:SF1">
    <property type="entry name" value="C2ORF42 HOMOLOG"/>
    <property type="match status" value="1"/>
</dbReference>
<evidence type="ECO:0000259" key="1">
    <source>
        <dbReference type="Pfam" id="PF14952"/>
    </source>
</evidence>
<keyword evidence="3" id="KW-1185">Reference proteome</keyword>
<evidence type="ECO:0000313" key="3">
    <source>
        <dbReference type="Proteomes" id="UP000314986"/>
    </source>
</evidence>
<dbReference type="AlphaFoldDB" id="A0A4W3GN89"/>
<dbReference type="InterPro" id="IPR029269">
    <property type="entry name" value="Zf-tcix"/>
</dbReference>
<dbReference type="GO" id="GO:0005634">
    <property type="term" value="C:nucleus"/>
    <property type="evidence" value="ECO:0007669"/>
    <property type="project" value="TreeGrafter"/>
</dbReference>
<dbReference type="Pfam" id="PF14952">
    <property type="entry name" value="zf-tcix"/>
    <property type="match status" value="1"/>
</dbReference>
<reference evidence="2" key="5">
    <citation type="submission" date="2025-09" db="UniProtKB">
        <authorList>
            <consortium name="Ensembl"/>
        </authorList>
    </citation>
    <scope>IDENTIFICATION</scope>
</reference>